<dbReference type="Proteomes" id="UP000728185">
    <property type="component" value="Unassembled WGS sequence"/>
</dbReference>
<proteinExistence type="predicted"/>
<evidence type="ECO:0000256" key="2">
    <source>
        <dbReference type="ARBA" id="ARBA00022553"/>
    </source>
</evidence>
<dbReference type="GO" id="GO:0006874">
    <property type="term" value="P:intracellular calcium ion homeostasis"/>
    <property type="evidence" value="ECO:0007669"/>
    <property type="project" value="TreeGrafter"/>
</dbReference>
<evidence type="ECO:0000256" key="6">
    <source>
        <dbReference type="ARBA" id="ARBA00022842"/>
    </source>
</evidence>
<name>A0A8E0RY67_9TREM</name>
<dbReference type="InterPro" id="IPR006544">
    <property type="entry name" value="P-type_TPase_V"/>
</dbReference>
<keyword evidence="6" id="KW-0460">Magnesium</keyword>
<keyword evidence="2" id="KW-0597">Phosphoprotein</keyword>
<evidence type="ECO:0000313" key="9">
    <source>
        <dbReference type="EMBL" id="KAA0194399.1"/>
    </source>
</evidence>
<evidence type="ECO:0000256" key="4">
    <source>
        <dbReference type="ARBA" id="ARBA00022741"/>
    </source>
</evidence>
<keyword evidence="8" id="KW-0812">Transmembrane</keyword>
<dbReference type="GO" id="GO:0140358">
    <property type="term" value="F:P-type transmembrane transporter activity"/>
    <property type="evidence" value="ECO:0007669"/>
    <property type="project" value="InterPro"/>
</dbReference>
<dbReference type="AlphaFoldDB" id="A0A8E0RY67"/>
<evidence type="ECO:0000256" key="1">
    <source>
        <dbReference type="ARBA" id="ARBA00004141"/>
    </source>
</evidence>
<dbReference type="OrthoDB" id="48943at2759"/>
<evidence type="ECO:0000256" key="8">
    <source>
        <dbReference type="SAM" id="Phobius"/>
    </source>
</evidence>
<dbReference type="GO" id="GO:0016020">
    <property type="term" value="C:membrane"/>
    <property type="evidence" value="ECO:0007669"/>
    <property type="project" value="UniProtKB-SubCell"/>
</dbReference>
<comment type="subcellular location">
    <subcellularLocation>
        <location evidence="1">Membrane</location>
        <topology evidence="1">Multi-pass membrane protein</topology>
    </subcellularLocation>
</comment>
<dbReference type="GO" id="GO:0046872">
    <property type="term" value="F:metal ion binding"/>
    <property type="evidence" value="ECO:0007669"/>
    <property type="project" value="UniProtKB-KW"/>
</dbReference>
<sequence>MQKGWAGCHLEQDLGCETHSTVYEGDGTSVVWGWEERKYSEIFPVKPLSDETVLYNRTIYGSNEIYLKLTPILVTLLSECLNPFYCFQIFSCALWLSEDYWTYASAILFISLISLITQVYEIRRNERALKETICGSALVTVCRETDGMIGWLISTNEWPVS</sequence>
<organism evidence="9 10">
    <name type="scientific">Fasciolopsis buskii</name>
    <dbReference type="NCBI Taxonomy" id="27845"/>
    <lineage>
        <taxon>Eukaryota</taxon>
        <taxon>Metazoa</taxon>
        <taxon>Spiralia</taxon>
        <taxon>Lophotrochozoa</taxon>
        <taxon>Platyhelminthes</taxon>
        <taxon>Trematoda</taxon>
        <taxon>Digenea</taxon>
        <taxon>Plagiorchiida</taxon>
        <taxon>Echinostomata</taxon>
        <taxon>Echinostomatoidea</taxon>
        <taxon>Fasciolidae</taxon>
        <taxon>Fasciolopsis</taxon>
    </lineage>
</organism>
<feature type="transmembrane region" description="Helical" evidence="8">
    <location>
        <begin position="100"/>
        <end position="120"/>
    </location>
</feature>
<gene>
    <name evidence="9" type="ORF">FBUS_08113</name>
</gene>
<dbReference type="GO" id="GO:0015203">
    <property type="term" value="F:polyamine transmembrane transporter activity"/>
    <property type="evidence" value="ECO:0007669"/>
    <property type="project" value="TreeGrafter"/>
</dbReference>
<dbReference type="GO" id="GO:0019829">
    <property type="term" value="F:ATPase-coupled monoatomic cation transmembrane transporter activity"/>
    <property type="evidence" value="ECO:0007669"/>
    <property type="project" value="TreeGrafter"/>
</dbReference>
<protein>
    <submittedName>
        <fullName evidence="9">Cation-transporting ATPase</fullName>
    </submittedName>
</protein>
<dbReference type="EMBL" id="LUCM01004397">
    <property type="protein sequence ID" value="KAA0194399.1"/>
    <property type="molecule type" value="Genomic_DNA"/>
</dbReference>
<accession>A0A8E0RY67</accession>
<dbReference type="PANTHER" id="PTHR45630">
    <property type="entry name" value="CATION-TRANSPORTING ATPASE-RELATED"/>
    <property type="match status" value="1"/>
</dbReference>
<keyword evidence="3" id="KW-0479">Metal-binding</keyword>
<keyword evidence="8" id="KW-0472">Membrane</keyword>
<keyword evidence="5" id="KW-0067">ATP-binding</keyword>
<evidence type="ECO:0000256" key="5">
    <source>
        <dbReference type="ARBA" id="ARBA00022840"/>
    </source>
</evidence>
<evidence type="ECO:0000313" key="10">
    <source>
        <dbReference type="Proteomes" id="UP000728185"/>
    </source>
</evidence>
<evidence type="ECO:0000256" key="7">
    <source>
        <dbReference type="ARBA" id="ARBA00022967"/>
    </source>
</evidence>
<reference evidence="9" key="1">
    <citation type="submission" date="2019-05" db="EMBL/GenBank/DDBJ databases">
        <title>Annotation for the trematode Fasciolopsis buski.</title>
        <authorList>
            <person name="Choi Y.-J."/>
        </authorList>
    </citation>
    <scope>NUCLEOTIDE SEQUENCE</scope>
    <source>
        <strain evidence="9">HT</strain>
        <tissue evidence="9">Whole worm</tissue>
    </source>
</reference>
<dbReference type="SUPFAM" id="SSF81665">
    <property type="entry name" value="Calcium ATPase, transmembrane domain M"/>
    <property type="match status" value="1"/>
</dbReference>
<keyword evidence="10" id="KW-1185">Reference proteome</keyword>
<keyword evidence="4" id="KW-0547">Nucleotide-binding</keyword>
<dbReference type="PANTHER" id="PTHR45630:SF8">
    <property type="entry name" value="CATION-TRANSPORTING ATPASE"/>
    <property type="match status" value="1"/>
</dbReference>
<comment type="caution">
    <text evidence="9">The sequence shown here is derived from an EMBL/GenBank/DDBJ whole genome shotgun (WGS) entry which is preliminary data.</text>
</comment>
<keyword evidence="8" id="KW-1133">Transmembrane helix</keyword>
<keyword evidence="7" id="KW-1278">Translocase</keyword>
<dbReference type="InterPro" id="IPR023298">
    <property type="entry name" value="ATPase_P-typ_TM_dom_sf"/>
</dbReference>
<dbReference type="GO" id="GO:0005524">
    <property type="term" value="F:ATP binding"/>
    <property type="evidence" value="ECO:0007669"/>
    <property type="project" value="UniProtKB-KW"/>
</dbReference>
<evidence type="ECO:0000256" key="3">
    <source>
        <dbReference type="ARBA" id="ARBA00022723"/>
    </source>
</evidence>